<accession>A0ABT9ZTA7</accession>
<proteinExistence type="predicted"/>
<comment type="pathway">
    <text evidence="1">Amino-acid biosynthesis; L-asparagine biosynthesis; L-asparagine from L-aspartate (L-Gln route): step 1/1.</text>
</comment>
<keyword evidence="7" id="KW-1185">Reference proteome</keyword>
<reference evidence="6 7" key="1">
    <citation type="submission" date="2023-07" db="EMBL/GenBank/DDBJ databases">
        <title>Genomic Encyclopedia of Type Strains, Phase IV (KMG-IV): sequencing the most valuable type-strain genomes for metagenomic binning, comparative biology and taxonomic classification.</title>
        <authorList>
            <person name="Goeker M."/>
        </authorList>
    </citation>
    <scope>NUCLEOTIDE SEQUENCE [LARGE SCALE GENOMIC DNA]</scope>
    <source>
        <strain evidence="6 7">DSM 9768</strain>
    </source>
</reference>
<dbReference type="SUPFAM" id="SSF56235">
    <property type="entry name" value="N-terminal nucleophile aminohydrolases (Ntn hydrolases)"/>
    <property type="match status" value="1"/>
</dbReference>
<evidence type="ECO:0000256" key="2">
    <source>
        <dbReference type="ARBA" id="ARBA00012737"/>
    </source>
</evidence>
<dbReference type="Proteomes" id="UP001230005">
    <property type="component" value="Unassembled WGS sequence"/>
</dbReference>
<name>A0ABT9ZTA7_9BACI</name>
<dbReference type="EC" id="6.3.5.4" evidence="2"/>
<feature type="domain" description="Asparagine synthetase" evidence="5">
    <location>
        <begin position="191"/>
        <end position="246"/>
    </location>
</feature>
<dbReference type="Gene3D" id="3.40.50.620">
    <property type="entry name" value="HUPs"/>
    <property type="match status" value="1"/>
</dbReference>
<evidence type="ECO:0000256" key="1">
    <source>
        <dbReference type="ARBA" id="ARBA00005187"/>
    </source>
</evidence>
<dbReference type="PANTHER" id="PTHR43284:SF1">
    <property type="entry name" value="ASPARAGINE SYNTHETASE"/>
    <property type="match status" value="1"/>
</dbReference>
<gene>
    <name evidence="6" type="ORF">J2S74_001846</name>
</gene>
<keyword evidence="6" id="KW-0436">Ligase</keyword>
<dbReference type="InterPro" id="IPR051786">
    <property type="entry name" value="ASN_synthetase/amidase"/>
</dbReference>
<dbReference type="Pfam" id="PF00733">
    <property type="entry name" value="Asn_synthase"/>
    <property type="match status" value="1"/>
</dbReference>
<dbReference type="EMBL" id="JAUSUG010000006">
    <property type="protein sequence ID" value="MDQ0254467.1"/>
    <property type="molecule type" value="Genomic_DNA"/>
</dbReference>
<protein>
    <recommendedName>
        <fullName evidence="2">asparagine synthase (glutamine-hydrolyzing)</fullName>
        <ecNumber evidence="2">6.3.5.4</ecNumber>
    </recommendedName>
</protein>
<dbReference type="PANTHER" id="PTHR43284">
    <property type="entry name" value="ASPARAGINE SYNTHETASE (GLUTAMINE-HYDROLYZING)"/>
    <property type="match status" value="1"/>
</dbReference>
<dbReference type="GO" id="GO:0004066">
    <property type="term" value="F:asparagine synthase (glutamine-hydrolyzing) activity"/>
    <property type="evidence" value="ECO:0007669"/>
    <property type="project" value="UniProtKB-EC"/>
</dbReference>
<evidence type="ECO:0000259" key="5">
    <source>
        <dbReference type="Pfam" id="PF00733"/>
    </source>
</evidence>
<dbReference type="SUPFAM" id="SSF52402">
    <property type="entry name" value="Adenine nucleotide alpha hydrolases-like"/>
    <property type="match status" value="1"/>
</dbReference>
<keyword evidence="3" id="KW-0028">Amino-acid biosynthesis</keyword>
<organism evidence="6 7">
    <name type="scientific">Evansella vedderi</name>
    <dbReference type="NCBI Taxonomy" id="38282"/>
    <lineage>
        <taxon>Bacteria</taxon>
        <taxon>Bacillati</taxon>
        <taxon>Bacillota</taxon>
        <taxon>Bacilli</taxon>
        <taxon>Bacillales</taxon>
        <taxon>Bacillaceae</taxon>
        <taxon>Evansella</taxon>
    </lineage>
</organism>
<evidence type="ECO:0000256" key="4">
    <source>
        <dbReference type="ARBA" id="ARBA00048741"/>
    </source>
</evidence>
<dbReference type="Gene3D" id="3.60.20.10">
    <property type="entry name" value="Glutamine Phosphoribosylpyrophosphate, subunit 1, domain 1"/>
    <property type="match status" value="1"/>
</dbReference>
<keyword evidence="3" id="KW-0061">Asparagine biosynthesis</keyword>
<comment type="catalytic activity">
    <reaction evidence="4">
        <text>L-aspartate + L-glutamine + ATP + H2O = L-asparagine + L-glutamate + AMP + diphosphate + H(+)</text>
        <dbReference type="Rhea" id="RHEA:12228"/>
        <dbReference type="ChEBI" id="CHEBI:15377"/>
        <dbReference type="ChEBI" id="CHEBI:15378"/>
        <dbReference type="ChEBI" id="CHEBI:29985"/>
        <dbReference type="ChEBI" id="CHEBI:29991"/>
        <dbReference type="ChEBI" id="CHEBI:30616"/>
        <dbReference type="ChEBI" id="CHEBI:33019"/>
        <dbReference type="ChEBI" id="CHEBI:58048"/>
        <dbReference type="ChEBI" id="CHEBI:58359"/>
        <dbReference type="ChEBI" id="CHEBI:456215"/>
        <dbReference type="EC" id="6.3.5.4"/>
    </reaction>
</comment>
<dbReference type="InterPro" id="IPR014729">
    <property type="entry name" value="Rossmann-like_a/b/a_fold"/>
</dbReference>
<dbReference type="InterPro" id="IPR029055">
    <property type="entry name" value="Ntn_hydrolases_N"/>
</dbReference>
<dbReference type="RefSeq" id="WP_307324475.1">
    <property type="nucleotide sequence ID" value="NZ_JAUSUG010000006.1"/>
</dbReference>
<dbReference type="InterPro" id="IPR001962">
    <property type="entry name" value="Asn_synthase"/>
</dbReference>
<evidence type="ECO:0000313" key="6">
    <source>
        <dbReference type="EMBL" id="MDQ0254467.1"/>
    </source>
</evidence>
<evidence type="ECO:0000313" key="7">
    <source>
        <dbReference type="Proteomes" id="UP001230005"/>
    </source>
</evidence>
<sequence length="524" mass="61838">MNISLKNKIGAKWRKKGSLFIKGIVNEDVELDQLVNLQVLNENAVKKLLQKQNTFFSLVCETDTLVFAAVDHLRSYPIFYSVENGNLYLSDDANWIRQQIQEKKINKLSESEFLMTGYVTGENTLYSKIKQLQAGEYLVYNRTDKTLNINNYYFKKREKVNSDKHNLINDLDQIHINVFKRLINNLNKRTVVLPLSGGYDSRIIAIMLKRLGYNNVVCFTYGKHGSWESTVSKEVADALNFKWIFIPYSKSKWREWSISKEREEYFNFASGLSSLPHVQDHLAVKELTSKRLIPEDSIFIPGHTAFLSFSGYDPTCNDIKHVANNLLNKHYSLWDWNGKRTDFKHQLNNKIFNSLFKNNDNNTFENLFYQWEVRERHAKFICNSVRAYEHFGYEWRIPLWEKEMVDFWMSVPQKYRVNKNLFKDYFNEKLSLSMPLVSSPNSDFLGRDVSRGFKLKQLIKKSKNSYMLLSKSRKVADYYKHPLDWYSMLTFYEYFTGIIRGAENINSFLSEKYISNIKSKQKEK</sequence>
<evidence type="ECO:0000256" key="3">
    <source>
        <dbReference type="ARBA" id="ARBA00022888"/>
    </source>
</evidence>
<comment type="caution">
    <text evidence="6">The sequence shown here is derived from an EMBL/GenBank/DDBJ whole genome shotgun (WGS) entry which is preliminary data.</text>
</comment>